<evidence type="ECO:0000256" key="1">
    <source>
        <dbReference type="SAM" id="MobiDB-lite"/>
    </source>
</evidence>
<keyword evidence="4" id="KW-1185">Reference proteome</keyword>
<proteinExistence type="predicted"/>
<feature type="domain" description="Pre-C2HC" evidence="2">
    <location>
        <begin position="87"/>
        <end position="153"/>
    </location>
</feature>
<accession>B4H864</accession>
<organism evidence="4">
    <name type="scientific">Drosophila persimilis</name>
    <name type="common">Fruit fly</name>
    <dbReference type="NCBI Taxonomy" id="7234"/>
    <lineage>
        <taxon>Eukaryota</taxon>
        <taxon>Metazoa</taxon>
        <taxon>Ecdysozoa</taxon>
        <taxon>Arthropoda</taxon>
        <taxon>Hexapoda</taxon>
        <taxon>Insecta</taxon>
        <taxon>Pterygota</taxon>
        <taxon>Neoptera</taxon>
        <taxon>Endopterygota</taxon>
        <taxon>Diptera</taxon>
        <taxon>Brachycera</taxon>
        <taxon>Muscomorpha</taxon>
        <taxon>Ephydroidea</taxon>
        <taxon>Drosophilidae</taxon>
        <taxon>Drosophila</taxon>
        <taxon>Sophophora</taxon>
    </lineage>
</organism>
<feature type="compositionally biased region" description="Polar residues" evidence="1">
    <location>
        <begin position="285"/>
        <end position="303"/>
    </location>
</feature>
<protein>
    <submittedName>
        <fullName evidence="3">GL18151</fullName>
    </submittedName>
</protein>
<reference evidence="3 4" key="1">
    <citation type="journal article" date="2007" name="Nature">
        <title>Evolution of genes and genomes on the Drosophila phylogeny.</title>
        <authorList>
            <consortium name="Drosophila 12 Genomes Consortium"/>
            <person name="Clark A.G."/>
            <person name="Eisen M.B."/>
            <person name="Smith D.R."/>
            <person name="Bergman C.M."/>
            <person name="Oliver B."/>
            <person name="Markow T.A."/>
            <person name="Kaufman T.C."/>
            <person name="Kellis M."/>
            <person name="Gelbart W."/>
            <person name="Iyer V.N."/>
            <person name="Pollard D.A."/>
            <person name="Sackton T.B."/>
            <person name="Larracuente A.M."/>
            <person name="Singh N.D."/>
            <person name="Abad J.P."/>
            <person name="Abt D.N."/>
            <person name="Adryan B."/>
            <person name="Aguade M."/>
            <person name="Akashi H."/>
            <person name="Anderson W.W."/>
            <person name="Aquadro C.F."/>
            <person name="Ardell D.H."/>
            <person name="Arguello R."/>
            <person name="Artieri C.G."/>
            <person name="Barbash D.A."/>
            <person name="Barker D."/>
            <person name="Barsanti P."/>
            <person name="Batterham P."/>
            <person name="Batzoglou S."/>
            <person name="Begun D."/>
            <person name="Bhutkar A."/>
            <person name="Blanco E."/>
            <person name="Bosak S.A."/>
            <person name="Bradley R.K."/>
            <person name="Brand A.D."/>
            <person name="Brent M.R."/>
            <person name="Brooks A.N."/>
            <person name="Brown R.H."/>
            <person name="Butlin R.K."/>
            <person name="Caggese C."/>
            <person name="Calvi B.R."/>
            <person name="Bernardo de Carvalho A."/>
            <person name="Caspi A."/>
            <person name="Castrezana S."/>
            <person name="Celniker S.E."/>
            <person name="Chang J.L."/>
            <person name="Chapple C."/>
            <person name="Chatterji S."/>
            <person name="Chinwalla A."/>
            <person name="Civetta A."/>
            <person name="Clifton S.W."/>
            <person name="Comeron J.M."/>
            <person name="Costello J.C."/>
            <person name="Coyne J.A."/>
            <person name="Daub J."/>
            <person name="David R.G."/>
            <person name="Delcher A.L."/>
            <person name="Delehaunty K."/>
            <person name="Do C.B."/>
            <person name="Ebling H."/>
            <person name="Edwards K."/>
            <person name="Eickbush T."/>
            <person name="Evans J.D."/>
            <person name="Filipski A."/>
            <person name="Findeiss S."/>
            <person name="Freyhult E."/>
            <person name="Fulton L."/>
            <person name="Fulton R."/>
            <person name="Garcia A.C."/>
            <person name="Gardiner A."/>
            <person name="Garfield D.A."/>
            <person name="Garvin B.E."/>
            <person name="Gibson G."/>
            <person name="Gilbert D."/>
            <person name="Gnerre S."/>
            <person name="Godfrey J."/>
            <person name="Good R."/>
            <person name="Gotea V."/>
            <person name="Gravely B."/>
            <person name="Greenberg A.J."/>
            <person name="Griffiths-Jones S."/>
            <person name="Gross S."/>
            <person name="Guigo R."/>
            <person name="Gustafson E.A."/>
            <person name="Haerty W."/>
            <person name="Hahn M.W."/>
            <person name="Halligan D.L."/>
            <person name="Halpern A.L."/>
            <person name="Halter G.M."/>
            <person name="Han M.V."/>
            <person name="Heger A."/>
            <person name="Hillier L."/>
            <person name="Hinrichs A.S."/>
            <person name="Holmes I."/>
            <person name="Hoskins R.A."/>
            <person name="Hubisz M.J."/>
            <person name="Hultmark D."/>
            <person name="Huntley M.A."/>
            <person name="Jaffe D.B."/>
            <person name="Jagadeeshan S."/>
            <person name="Jeck W.R."/>
            <person name="Johnson J."/>
            <person name="Jones C.D."/>
            <person name="Jordan W.C."/>
            <person name="Karpen G.H."/>
            <person name="Kataoka E."/>
            <person name="Keightley P.D."/>
            <person name="Kheradpour P."/>
            <person name="Kirkness E.F."/>
            <person name="Koerich L.B."/>
            <person name="Kristiansen K."/>
            <person name="Kudrna D."/>
            <person name="Kulathinal R.J."/>
            <person name="Kumar S."/>
            <person name="Kwok R."/>
            <person name="Lander E."/>
            <person name="Langley C.H."/>
            <person name="Lapoint R."/>
            <person name="Lazzaro B.P."/>
            <person name="Lee S.J."/>
            <person name="Levesque L."/>
            <person name="Li R."/>
            <person name="Lin C.F."/>
            <person name="Lin M.F."/>
            <person name="Lindblad-Toh K."/>
            <person name="Llopart A."/>
            <person name="Long M."/>
            <person name="Low L."/>
            <person name="Lozovsky E."/>
            <person name="Lu J."/>
            <person name="Luo M."/>
            <person name="Machado C.A."/>
            <person name="Makalowski W."/>
            <person name="Marzo M."/>
            <person name="Matsuda M."/>
            <person name="Matzkin L."/>
            <person name="McAllister B."/>
            <person name="McBride C.S."/>
            <person name="McKernan B."/>
            <person name="McKernan K."/>
            <person name="Mendez-Lago M."/>
            <person name="Minx P."/>
            <person name="Mollenhauer M.U."/>
            <person name="Montooth K."/>
            <person name="Mount S.M."/>
            <person name="Mu X."/>
            <person name="Myers E."/>
            <person name="Negre B."/>
            <person name="Newfeld S."/>
            <person name="Nielsen R."/>
            <person name="Noor M.A."/>
            <person name="O'Grady P."/>
            <person name="Pachter L."/>
            <person name="Papaceit M."/>
            <person name="Parisi M.J."/>
            <person name="Parisi M."/>
            <person name="Parts L."/>
            <person name="Pedersen J.S."/>
            <person name="Pesole G."/>
            <person name="Phillippy A.M."/>
            <person name="Ponting C.P."/>
            <person name="Pop M."/>
            <person name="Porcelli D."/>
            <person name="Powell J.R."/>
            <person name="Prohaska S."/>
            <person name="Pruitt K."/>
            <person name="Puig M."/>
            <person name="Quesneville H."/>
            <person name="Ram K.R."/>
            <person name="Rand D."/>
            <person name="Rasmussen M.D."/>
            <person name="Reed L.K."/>
            <person name="Reenan R."/>
            <person name="Reily A."/>
            <person name="Remington K.A."/>
            <person name="Rieger T.T."/>
            <person name="Ritchie M.G."/>
            <person name="Robin C."/>
            <person name="Rogers Y.H."/>
            <person name="Rohde C."/>
            <person name="Rozas J."/>
            <person name="Rubenfield M.J."/>
            <person name="Ruiz A."/>
            <person name="Russo S."/>
            <person name="Salzberg S.L."/>
            <person name="Sanchez-Gracia A."/>
            <person name="Saranga D.J."/>
            <person name="Sato H."/>
            <person name="Schaeffer S.W."/>
            <person name="Schatz M.C."/>
            <person name="Schlenke T."/>
            <person name="Schwartz R."/>
            <person name="Segarra C."/>
            <person name="Singh R.S."/>
            <person name="Sirot L."/>
            <person name="Sirota M."/>
            <person name="Sisneros N.B."/>
            <person name="Smith C.D."/>
            <person name="Smith T.F."/>
            <person name="Spieth J."/>
            <person name="Stage D.E."/>
            <person name="Stark A."/>
            <person name="Stephan W."/>
            <person name="Strausberg R.L."/>
            <person name="Strempel S."/>
            <person name="Sturgill D."/>
            <person name="Sutton G."/>
            <person name="Sutton G.G."/>
            <person name="Tao W."/>
            <person name="Teichmann S."/>
            <person name="Tobari Y.N."/>
            <person name="Tomimura Y."/>
            <person name="Tsolas J.M."/>
            <person name="Valente V.L."/>
            <person name="Venter E."/>
            <person name="Venter J.C."/>
            <person name="Vicario S."/>
            <person name="Vieira F.G."/>
            <person name="Vilella A.J."/>
            <person name="Villasante A."/>
            <person name="Walenz B."/>
            <person name="Wang J."/>
            <person name="Wasserman M."/>
            <person name="Watts T."/>
            <person name="Wilson D."/>
            <person name="Wilson R.K."/>
            <person name="Wing R.A."/>
            <person name="Wolfner M.F."/>
            <person name="Wong A."/>
            <person name="Wong G.K."/>
            <person name="Wu C.I."/>
            <person name="Wu G."/>
            <person name="Yamamoto D."/>
            <person name="Yang H.P."/>
            <person name="Yang S.P."/>
            <person name="Yorke J.A."/>
            <person name="Yoshida K."/>
            <person name="Zdobnov E."/>
            <person name="Zhang P."/>
            <person name="Zhang Y."/>
            <person name="Zimin A.V."/>
            <person name="Baldwin J."/>
            <person name="Abdouelleil A."/>
            <person name="Abdulkadir J."/>
            <person name="Abebe A."/>
            <person name="Abera B."/>
            <person name="Abreu J."/>
            <person name="Acer S.C."/>
            <person name="Aftuck L."/>
            <person name="Alexander A."/>
            <person name="An P."/>
            <person name="Anderson E."/>
            <person name="Anderson S."/>
            <person name="Arachi H."/>
            <person name="Azer M."/>
            <person name="Bachantsang P."/>
            <person name="Barry A."/>
            <person name="Bayul T."/>
            <person name="Berlin A."/>
            <person name="Bessette D."/>
            <person name="Bloom T."/>
            <person name="Blye J."/>
            <person name="Boguslavskiy L."/>
            <person name="Bonnet C."/>
            <person name="Boukhgalter B."/>
            <person name="Bourzgui I."/>
            <person name="Brown A."/>
            <person name="Cahill P."/>
            <person name="Channer S."/>
            <person name="Cheshatsang Y."/>
            <person name="Chuda L."/>
            <person name="Citroen M."/>
            <person name="Collymore A."/>
            <person name="Cooke P."/>
            <person name="Costello M."/>
            <person name="D'Aco K."/>
            <person name="Daza R."/>
            <person name="De Haan G."/>
            <person name="DeGray S."/>
            <person name="DeMaso C."/>
            <person name="Dhargay N."/>
            <person name="Dooley K."/>
            <person name="Dooley E."/>
            <person name="Doricent M."/>
            <person name="Dorje P."/>
            <person name="Dorjee K."/>
            <person name="Dupes A."/>
            <person name="Elong R."/>
            <person name="Falk J."/>
            <person name="Farina A."/>
            <person name="Faro S."/>
            <person name="Ferguson D."/>
            <person name="Fisher S."/>
            <person name="Foley C.D."/>
            <person name="Franke A."/>
            <person name="Friedrich D."/>
            <person name="Gadbois L."/>
            <person name="Gearin G."/>
            <person name="Gearin C.R."/>
            <person name="Giannoukos G."/>
            <person name="Goode T."/>
            <person name="Graham J."/>
            <person name="Grandbois E."/>
            <person name="Grewal S."/>
            <person name="Gyaltsen K."/>
            <person name="Hafez N."/>
            <person name="Hagos B."/>
            <person name="Hall J."/>
            <person name="Henson C."/>
            <person name="Hollinger A."/>
            <person name="Honan T."/>
            <person name="Huard M.D."/>
            <person name="Hughes L."/>
            <person name="Hurhula B."/>
            <person name="Husby M.E."/>
            <person name="Kamat A."/>
            <person name="Kanga B."/>
            <person name="Kashin S."/>
            <person name="Khazanovich D."/>
            <person name="Kisner P."/>
            <person name="Lance K."/>
            <person name="Lara M."/>
            <person name="Lee W."/>
            <person name="Lennon N."/>
            <person name="Letendre F."/>
            <person name="LeVine R."/>
            <person name="Lipovsky A."/>
            <person name="Liu X."/>
            <person name="Liu J."/>
            <person name="Liu S."/>
            <person name="Lokyitsang T."/>
            <person name="Lokyitsang Y."/>
            <person name="Lubonja R."/>
            <person name="Lui A."/>
            <person name="MacDonald P."/>
            <person name="Magnisalis V."/>
            <person name="Maru K."/>
            <person name="Matthews C."/>
            <person name="McCusker W."/>
            <person name="McDonough S."/>
            <person name="Mehta T."/>
            <person name="Meldrim J."/>
            <person name="Meneus L."/>
            <person name="Mihai O."/>
            <person name="Mihalev A."/>
            <person name="Mihova T."/>
            <person name="Mittelman R."/>
            <person name="Mlenga V."/>
            <person name="Montmayeur A."/>
            <person name="Mulrain L."/>
            <person name="Navidi A."/>
            <person name="Naylor J."/>
            <person name="Negash T."/>
            <person name="Nguyen T."/>
            <person name="Nguyen N."/>
            <person name="Nicol R."/>
            <person name="Norbu C."/>
            <person name="Norbu N."/>
            <person name="Novod N."/>
            <person name="O'Neill B."/>
            <person name="Osman S."/>
            <person name="Markiewicz E."/>
            <person name="Oyono O.L."/>
            <person name="Patti C."/>
            <person name="Phunkhang P."/>
            <person name="Pierre F."/>
            <person name="Priest M."/>
            <person name="Raghuraman S."/>
            <person name="Rege F."/>
            <person name="Reyes R."/>
            <person name="Rise C."/>
            <person name="Rogov P."/>
            <person name="Ross K."/>
            <person name="Ryan E."/>
            <person name="Settipalli S."/>
            <person name="Shea T."/>
            <person name="Sherpa N."/>
            <person name="Shi L."/>
            <person name="Shih D."/>
            <person name="Sparrow T."/>
            <person name="Spaulding J."/>
            <person name="Stalker J."/>
            <person name="Stange-Thomann N."/>
            <person name="Stavropoulos S."/>
            <person name="Stone C."/>
            <person name="Strader C."/>
            <person name="Tesfaye S."/>
            <person name="Thomson T."/>
            <person name="Thoulutsang Y."/>
            <person name="Thoulutsang D."/>
            <person name="Topham K."/>
            <person name="Topping I."/>
            <person name="Tsamla T."/>
            <person name="Vassiliev H."/>
            <person name="Vo A."/>
            <person name="Wangchuk T."/>
            <person name="Wangdi T."/>
            <person name="Weiand M."/>
            <person name="Wilkinson J."/>
            <person name="Wilson A."/>
            <person name="Yadav S."/>
            <person name="Young G."/>
            <person name="Yu Q."/>
            <person name="Zembek L."/>
            <person name="Zhong D."/>
            <person name="Zimmer A."/>
            <person name="Zwirko Z."/>
            <person name="Jaffe D.B."/>
            <person name="Alvarez P."/>
            <person name="Brockman W."/>
            <person name="Butler J."/>
            <person name="Chin C."/>
            <person name="Gnerre S."/>
            <person name="Grabherr M."/>
            <person name="Kleber M."/>
            <person name="Mauceli E."/>
            <person name="MacCallum I."/>
        </authorList>
    </citation>
    <scope>NUCLEOTIDE SEQUENCE [LARGE SCALE GENOMIC DNA]</scope>
    <source>
        <strain evidence="4">MSH-3 / Tucson 14011-0111.49</strain>
    </source>
</reference>
<sequence length="311" mass="35012">MALSYPDSGANNHPWGAGHYCRRGFPEPPDPRGFCTAPSGDLRIYAKDADTHRKIIKILNALRVQYTHFCVSEDRNFRVTASVPKDTINQAFKKLGHRVVNLCNPKSTRSPSVSADGVRQEPPNQKAWFIDLAQGPNNKEALKIARVGRQRVETNGAAPQKQQREAVLSCAEDHWTGSPECNPITVDDLTCSNCSGKYAAYDRSCKIYVMMHKNRQSAVNVSPQNPDARKVRNVPSMAVQRGIFFADAFRRNEPKQAYVDTRRHYLAQLDYNTQFPQLQGKRRPTTWSTNAQGSYPEQQMDTSSIAQVLME</sequence>
<feature type="region of interest" description="Disordered" evidence="1">
    <location>
        <begin position="279"/>
        <end position="303"/>
    </location>
</feature>
<evidence type="ECO:0000313" key="3">
    <source>
        <dbReference type="EMBL" id="EDW34864.1"/>
    </source>
</evidence>
<name>B4H864_DROPE</name>
<dbReference type="Pfam" id="PF07530">
    <property type="entry name" value="PRE_C2HC"/>
    <property type="match status" value="1"/>
</dbReference>
<evidence type="ECO:0000313" key="4">
    <source>
        <dbReference type="Proteomes" id="UP000008744"/>
    </source>
</evidence>
<dbReference type="EMBL" id="CH479221">
    <property type="protein sequence ID" value="EDW34864.1"/>
    <property type="molecule type" value="Genomic_DNA"/>
</dbReference>
<dbReference type="HOGENOM" id="CLU_895084_0_0_1"/>
<dbReference type="AlphaFoldDB" id="B4H864"/>
<gene>
    <name evidence="3" type="primary">Dper\GL18151</name>
    <name evidence="3" type="ORF">Dper_GL18151</name>
</gene>
<dbReference type="InterPro" id="IPR006579">
    <property type="entry name" value="Pre_C2HC_dom"/>
</dbReference>
<dbReference type="Proteomes" id="UP000008744">
    <property type="component" value="Unassembled WGS sequence"/>
</dbReference>
<dbReference type="STRING" id="7234.B4H864"/>
<evidence type="ECO:0000259" key="2">
    <source>
        <dbReference type="Pfam" id="PF07530"/>
    </source>
</evidence>